<feature type="transmembrane region" description="Helical" evidence="1">
    <location>
        <begin position="342"/>
        <end position="362"/>
    </location>
</feature>
<reference evidence="3" key="1">
    <citation type="journal article" date="2019" name="Int. J. Syst. Evol. Microbiol.">
        <title>The Global Catalogue of Microorganisms (GCM) 10K type strain sequencing project: providing services to taxonomists for standard genome sequencing and annotation.</title>
        <authorList>
            <consortium name="The Broad Institute Genomics Platform"/>
            <consortium name="The Broad Institute Genome Sequencing Center for Infectious Disease"/>
            <person name="Wu L."/>
            <person name="Ma J."/>
        </authorList>
    </citation>
    <scope>NUCLEOTIDE SEQUENCE [LARGE SCALE GENOMIC DNA]</scope>
    <source>
        <strain evidence="3">CGMCC 4.7466</strain>
    </source>
</reference>
<accession>A0ABV9SYQ2</accession>
<keyword evidence="3" id="KW-1185">Reference proteome</keyword>
<feature type="transmembrane region" description="Helical" evidence="1">
    <location>
        <begin position="20"/>
        <end position="39"/>
    </location>
</feature>
<proteinExistence type="predicted"/>
<keyword evidence="1" id="KW-1133">Transmembrane helix</keyword>
<dbReference type="Pfam" id="PF03929">
    <property type="entry name" value="PepSY_TM"/>
    <property type="match status" value="1"/>
</dbReference>
<dbReference type="EMBL" id="JBHSJJ010000003">
    <property type="protein sequence ID" value="MFC4871431.1"/>
    <property type="molecule type" value="Genomic_DNA"/>
</dbReference>
<keyword evidence="1" id="KW-0472">Membrane</keyword>
<feature type="transmembrane region" description="Helical" evidence="1">
    <location>
        <begin position="193"/>
        <end position="217"/>
    </location>
</feature>
<dbReference type="RefSeq" id="WP_377062886.1">
    <property type="nucleotide sequence ID" value="NZ_JBHSJJ010000003.1"/>
</dbReference>
<dbReference type="Proteomes" id="UP001595818">
    <property type="component" value="Unassembled WGS sequence"/>
</dbReference>
<dbReference type="PANTHER" id="PTHR34219">
    <property type="entry name" value="IRON-REGULATED INNER MEMBRANE PROTEIN-RELATED"/>
    <property type="match status" value="1"/>
</dbReference>
<name>A0ABV9SYQ2_9BACT</name>
<keyword evidence="1" id="KW-0812">Transmembrane</keyword>
<evidence type="ECO:0000256" key="1">
    <source>
        <dbReference type="SAM" id="Phobius"/>
    </source>
</evidence>
<protein>
    <submittedName>
        <fullName evidence="2">PepSY-associated TM helix domain-containing protein</fullName>
    </submittedName>
</protein>
<dbReference type="InterPro" id="IPR005625">
    <property type="entry name" value="PepSY-ass_TM"/>
</dbReference>
<gene>
    <name evidence="2" type="ORF">ACFPFU_07020</name>
</gene>
<feature type="transmembrane region" description="Helical" evidence="1">
    <location>
        <begin position="409"/>
        <end position="427"/>
    </location>
</feature>
<evidence type="ECO:0000313" key="3">
    <source>
        <dbReference type="Proteomes" id="UP001595818"/>
    </source>
</evidence>
<feature type="transmembrane region" description="Helical" evidence="1">
    <location>
        <begin position="149"/>
        <end position="172"/>
    </location>
</feature>
<evidence type="ECO:0000313" key="2">
    <source>
        <dbReference type="EMBL" id="MFC4871431.1"/>
    </source>
</evidence>
<sequence>MAKAKKSNKILWRIHNWTGLYVGIVIGILSLTGALAVFIPEIESWIHLNNLQVTAVRKNKAPVSPVLHQLKNQFHDDRLLAIYPPASEGKPMEFDFYSFKSRTDSKRTKVFVDPGTGKIIHHVDHLNSVPNYLRQVHVRLMDGFYGRQLVGLAGIGLVVISITGLLIYGDFMKKQFFGVIRHGKNMRILFADWHKLVGIVALVFNLMIAFTGAWLGLQPRLMKWTGMEIPNAYLRDEKPLTPEEDERFEFDYYLALEKSQQAIDNFIPVMVTPSSDGSATLEIRGDLKGNIYEPHINKVVLDKGSLDVLFQYDISKQNFWHRLYFIQEGLHFGRFAGIGVKIAYFLLGLTSGFLSISGFVIYLKRKEKKNGSRLNAGKTVFLYSMGTVAVLILLGLATTLIGYNYVTMIITPLVYLFLIAFIGYQTYRKVIKNKRDRDKTKKWEYA</sequence>
<feature type="transmembrane region" description="Helical" evidence="1">
    <location>
        <begin position="382"/>
        <end position="403"/>
    </location>
</feature>
<comment type="caution">
    <text evidence="2">The sequence shown here is derived from an EMBL/GenBank/DDBJ whole genome shotgun (WGS) entry which is preliminary data.</text>
</comment>
<organism evidence="2 3">
    <name type="scientific">Negadavirga shengliensis</name>
    <dbReference type="NCBI Taxonomy" id="1389218"/>
    <lineage>
        <taxon>Bacteria</taxon>
        <taxon>Pseudomonadati</taxon>
        <taxon>Bacteroidota</taxon>
        <taxon>Cytophagia</taxon>
        <taxon>Cytophagales</taxon>
        <taxon>Cyclobacteriaceae</taxon>
        <taxon>Negadavirga</taxon>
    </lineage>
</organism>